<protein>
    <submittedName>
        <fullName evidence="2">SAM domain-containing protein</fullName>
    </submittedName>
</protein>
<organism evidence="1 2">
    <name type="scientific">Rhabditophanes sp. KR3021</name>
    <dbReference type="NCBI Taxonomy" id="114890"/>
    <lineage>
        <taxon>Eukaryota</taxon>
        <taxon>Metazoa</taxon>
        <taxon>Ecdysozoa</taxon>
        <taxon>Nematoda</taxon>
        <taxon>Chromadorea</taxon>
        <taxon>Rhabditida</taxon>
        <taxon>Tylenchina</taxon>
        <taxon>Panagrolaimomorpha</taxon>
        <taxon>Strongyloidoidea</taxon>
        <taxon>Alloionematidae</taxon>
        <taxon>Rhabditophanes</taxon>
    </lineage>
</organism>
<evidence type="ECO:0000313" key="2">
    <source>
        <dbReference type="WBParaSite" id="RSKR_0000965200.1"/>
    </source>
</evidence>
<sequence length="1036" mass="117425">MSKRYTSEERIEEIVTTIEHKNGNKHVRESKSVESTGFRSKSNSSLLDKQVAFPGESSFVRKDVSKSHSVPLHNNYEVGQDSPIIFRGVSTFNVTNSPSTHSLTNSHNINVGSKEAIIHADGNSFIIKQDTKEVVRGDNSVFVQHEGKLYAISKKVLSETSPVEVLRSCAVSPASGNGKRTSKHDSASKTTSKSSHRKDTKKRRSSSSSSSSSSSGYSMTSFPEKAHEYHFENLKDNSDSVISQNYPSVVSQVKAPVISTKTPTPIKVASPVVTKCFSPILTECPSPIVTKCSSPIVTKCAVASKRTIPIKEAVAQVPDSVVVKCPAQTKACTPQPTFSVKSCDDVVVKGQTNTQSKPIKYIEKSHQSFSQISDVKRSKSPKYYPLPNQSVAKNVSEAPINQLYLYPHTPSPAQQNIYSSLVPEQRYRNEVPIKIVQQENHYSQLYPSYPVQQQPIRHSTLSPSKHLHQTTTKSVLANDQHLQRMQYHDDRRNARNIPIQMTGEHSSIRSNIVDLVSIRSSPVPQDLYPVQQKDSFPEQRSGYVTQSKGSTYAPTQQKYDQQKVVYSPSQEFDQQKTIHDPRPEYDQQKYNQQKYLQPTDQFKSFNGVRDDLYNKKNHLDSILKNDKNNNGSVISSISSVGKHLPPFGPTGVQMLYRDNHLETLPFKPDLFHQPKPLNQLNPFPTTPSPHDDINRRQFDSRDNRLNDYYGRSRQDSVNGIQKTYLPPNQQQFYDDDRIYGANYPSRRITTPSPIINEFDIPTKGGKSPYPVKSEFDVVQTKGSKSPYSATIHYAPLPLQQHNQGRVIKSEPIQDERNFTVTSSGIEIVLDASYFSPSEIRSHLDDSNILHVSAERLVLNPNTLRTERKYLKRKFAVPYDINAGSLQIIHSVDGKLTITGKKVQQVSDYQKYRPAHARQFDASYRLNSMLYALYLLFGKRNNLVGRIGSLILPIKYSAEYIKKTYDEKVRLLIYFSLYGVISVLDFFQPTIEVYLPIYVFLRATILFYPISKWTRGSIRIYRRFLKPYLEEKSPKQQ</sequence>
<reference evidence="2" key="1">
    <citation type="submission" date="2016-11" db="UniProtKB">
        <authorList>
            <consortium name="WormBaseParasite"/>
        </authorList>
    </citation>
    <scope>IDENTIFICATION</scope>
    <source>
        <strain evidence="2">KR3021</strain>
    </source>
</reference>
<evidence type="ECO:0000313" key="1">
    <source>
        <dbReference type="Proteomes" id="UP000095286"/>
    </source>
</evidence>
<accession>A0AC35UAL8</accession>
<proteinExistence type="predicted"/>
<dbReference type="Proteomes" id="UP000095286">
    <property type="component" value="Unplaced"/>
</dbReference>
<dbReference type="WBParaSite" id="RSKR_0000965200.1">
    <property type="protein sequence ID" value="RSKR_0000965200.1"/>
    <property type="gene ID" value="RSKR_0000965200"/>
</dbReference>
<name>A0AC35UAL8_9BILA</name>